<keyword evidence="3" id="KW-1185">Reference proteome</keyword>
<accession>A0A5B9VW96</accession>
<keyword evidence="1" id="KW-1133">Transmembrane helix</keyword>
<sequence>MTTHADTVNPGRLARSLAVLSVLCFWLLPFSPAVAIGAVSTTRGASGWTRRLAVAGAWLCVAYTALMTGLFLRAAMEIRW</sequence>
<evidence type="ECO:0000256" key="1">
    <source>
        <dbReference type="SAM" id="Phobius"/>
    </source>
</evidence>
<dbReference type="OrthoDB" id="9928649at2"/>
<reference evidence="2 3" key="1">
    <citation type="submission" date="2019-08" db="EMBL/GenBank/DDBJ databases">
        <title>Deep-cultivation of Planctomycetes and their phenomic and genomic characterization uncovers novel biology.</title>
        <authorList>
            <person name="Wiegand S."/>
            <person name="Jogler M."/>
            <person name="Boedeker C."/>
            <person name="Pinto D."/>
            <person name="Vollmers J."/>
            <person name="Rivas-Marin E."/>
            <person name="Kohn T."/>
            <person name="Peeters S.H."/>
            <person name="Heuer A."/>
            <person name="Rast P."/>
            <person name="Oberbeckmann S."/>
            <person name="Bunk B."/>
            <person name="Jeske O."/>
            <person name="Meyerdierks A."/>
            <person name="Storesund J.E."/>
            <person name="Kallscheuer N."/>
            <person name="Luecker S."/>
            <person name="Lage O.M."/>
            <person name="Pohl T."/>
            <person name="Merkel B.J."/>
            <person name="Hornburger P."/>
            <person name="Mueller R.-W."/>
            <person name="Bruemmer F."/>
            <person name="Labrenz M."/>
            <person name="Spormann A.M."/>
            <person name="Op den Camp H."/>
            <person name="Overmann J."/>
            <person name="Amann R."/>
            <person name="Jetten M.S.M."/>
            <person name="Mascher T."/>
            <person name="Medema M.H."/>
            <person name="Devos D.P."/>
            <person name="Kaster A.-K."/>
            <person name="Ovreas L."/>
            <person name="Rohde M."/>
            <person name="Galperin M.Y."/>
            <person name="Jogler C."/>
        </authorList>
    </citation>
    <scope>NUCLEOTIDE SEQUENCE [LARGE SCALE GENOMIC DNA]</scope>
    <source>
        <strain evidence="2 3">OJF2</strain>
    </source>
</reference>
<dbReference type="KEGG" id="agv:OJF2_09790"/>
<feature type="transmembrane region" description="Helical" evidence="1">
    <location>
        <begin position="53"/>
        <end position="72"/>
    </location>
</feature>
<proteinExistence type="predicted"/>
<evidence type="ECO:0000313" key="3">
    <source>
        <dbReference type="Proteomes" id="UP000324233"/>
    </source>
</evidence>
<keyword evidence="1" id="KW-0812">Transmembrane</keyword>
<name>A0A5B9VW96_9BACT</name>
<organism evidence="2 3">
    <name type="scientific">Aquisphaera giovannonii</name>
    <dbReference type="NCBI Taxonomy" id="406548"/>
    <lineage>
        <taxon>Bacteria</taxon>
        <taxon>Pseudomonadati</taxon>
        <taxon>Planctomycetota</taxon>
        <taxon>Planctomycetia</taxon>
        <taxon>Isosphaerales</taxon>
        <taxon>Isosphaeraceae</taxon>
        <taxon>Aquisphaera</taxon>
    </lineage>
</organism>
<dbReference type="Proteomes" id="UP000324233">
    <property type="component" value="Chromosome"/>
</dbReference>
<dbReference type="AlphaFoldDB" id="A0A5B9VW96"/>
<keyword evidence="1" id="KW-0472">Membrane</keyword>
<dbReference type="RefSeq" id="WP_148591741.1">
    <property type="nucleotide sequence ID" value="NZ_CP042997.1"/>
</dbReference>
<dbReference type="EMBL" id="CP042997">
    <property type="protein sequence ID" value="QEH32502.1"/>
    <property type="molecule type" value="Genomic_DNA"/>
</dbReference>
<evidence type="ECO:0000313" key="2">
    <source>
        <dbReference type="EMBL" id="QEH32502.1"/>
    </source>
</evidence>
<protein>
    <submittedName>
        <fullName evidence="2">Uncharacterized protein</fullName>
    </submittedName>
</protein>
<gene>
    <name evidence="2" type="ORF">OJF2_09790</name>
</gene>